<feature type="transmembrane region" description="Helical" evidence="1">
    <location>
        <begin position="12"/>
        <end position="37"/>
    </location>
</feature>
<keyword evidence="1" id="KW-0812">Transmembrane</keyword>
<proteinExistence type="predicted"/>
<dbReference type="EMBL" id="JAROAS010000006">
    <property type="protein sequence ID" value="MED4127547.1"/>
    <property type="molecule type" value="Genomic_DNA"/>
</dbReference>
<comment type="caution">
    <text evidence="2">The sequence shown here is derived from an EMBL/GenBank/DDBJ whole genome shotgun (WGS) entry which is preliminary data.</text>
</comment>
<keyword evidence="3" id="KW-1185">Reference proteome</keyword>
<dbReference type="Proteomes" id="UP001341820">
    <property type="component" value="Unassembled WGS sequence"/>
</dbReference>
<gene>
    <name evidence="2" type="ORF">P5F74_05275</name>
</gene>
<organism evidence="2 3">
    <name type="scientific">Shouchella miscanthi</name>
    <dbReference type="NCBI Taxonomy" id="2598861"/>
    <lineage>
        <taxon>Bacteria</taxon>
        <taxon>Bacillati</taxon>
        <taxon>Bacillota</taxon>
        <taxon>Bacilli</taxon>
        <taxon>Bacillales</taxon>
        <taxon>Bacillaceae</taxon>
        <taxon>Shouchella</taxon>
    </lineage>
</organism>
<dbReference type="Pfam" id="PF15980">
    <property type="entry name" value="ComGF"/>
    <property type="match status" value="1"/>
</dbReference>
<evidence type="ECO:0000313" key="3">
    <source>
        <dbReference type="Proteomes" id="UP001341820"/>
    </source>
</evidence>
<name>A0ABU6NLA7_9BACI</name>
<evidence type="ECO:0000313" key="2">
    <source>
        <dbReference type="EMBL" id="MED4127547.1"/>
    </source>
</evidence>
<protein>
    <submittedName>
        <fullName evidence="2">Competence type IV pilus minor pilin ComGF</fullName>
    </submittedName>
</protein>
<accession>A0ABU6NLA7</accession>
<evidence type="ECO:0000256" key="1">
    <source>
        <dbReference type="SAM" id="Phobius"/>
    </source>
</evidence>
<keyword evidence="1" id="KW-1133">Transmembrane helix</keyword>
<dbReference type="InterPro" id="IPR016977">
    <property type="entry name" value="ComGF"/>
</dbReference>
<reference evidence="2 3" key="1">
    <citation type="submission" date="2023-03" db="EMBL/GenBank/DDBJ databases">
        <title>Bacillus Genome Sequencing.</title>
        <authorList>
            <person name="Dunlap C."/>
        </authorList>
    </citation>
    <scope>NUCLEOTIDE SEQUENCE [LARGE SCALE GENOMIC DNA]</scope>
    <source>
        <strain evidence="2 3">B-4107</strain>
    </source>
</reference>
<sequence length="155" mass="18145">MSMRWHNHEGFTYVEQLIGLSIVSFIVLLLTNLFLFVQTDVNHSNVDVIRFLNHVNQDVKEAETIRWHNEALEIVIDGAVISYELRMESRIQRFKDKKGLVIVLDDVSTFHCSPPSSDRQLYGQLHCSITLETGQHYKRLFVSTKEWVHAYQTIR</sequence>
<keyword evidence="1" id="KW-0472">Membrane</keyword>